<dbReference type="EMBL" id="VUMM01000005">
    <property type="protein sequence ID" value="MSS01260.1"/>
    <property type="molecule type" value="Genomic_DNA"/>
</dbReference>
<name>A0A7X2N2J1_9FIRM</name>
<dbReference type="NCBIfam" id="NF006126">
    <property type="entry name" value="PRK08270.1"/>
    <property type="match status" value="1"/>
</dbReference>
<dbReference type="Gene3D" id="3.20.70.20">
    <property type="match status" value="1"/>
</dbReference>
<keyword evidence="5" id="KW-0560">Oxidoreductase</keyword>
<dbReference type="Pfam" id="PF13597">
    <property type="entry name" value="NRDD"/>
    <property type="match status" value="1"/>
</dbReference>
<evidence type="ECO:0000256" key="3">
    <source>
        <dbReference type="PROSITE-ProRule" id="PRU00492"/>
    </source>
</evidence>
<dbReference type="GO" id="GO:0005524">
    <property type="term" value="F:ATP binding"/>
    <property type="evidence" value="ECO:0007669"/>
    <property type="project" value="UniProtKB-UniRule"/>
</dbReference>
<dbReference type="RefSeq" id="WP_154459727.1">
    <property type="nucleotide sequence ID" value="NZ_JAQYTQ010000065.1"/>
</dbReference>
<evidence type="ECO:0000256" key="1">
    <source>
        <dbReference type="ARBA" id="ARBA00022741"/>
    </source>
</evidence>
<dbReference type="Pfam" id="PF03477">
    <property type="entry name" value="ATP-cone"/>
    <property type="match status" value="1"/>
</dbReference>
<dbReference type="PANTHER" id="PTHR21075:SF0">
    <property type="entry name" value="ANAEROBIC RIBONUCLEOSIDE-TRIPHOSPHATE REDUCTASE"/>
    <property type="match status" value="1"/>
</dbReference>
<dbReference type="GO" id="GO:0031250">
    <property type="term" value="C:anaerobic ribonucleoside-triphosphate reductase complex"/>
    <property type="evidence" value="ECO:0007669"/>
    <property type="project" value="TreeGrafter"/>
</dbReference>
<dbReference type="PROSITE" id="PS51161">
    <property type="entry name" value="ATP_CONE"/>
    <property type="match status" value="1"/>
</dbReference>
<keyword evidence="2 3" id="KW-0067">ATP-binding</keyword>
<dbReference type="GO" id="GO:0004748">
    <property type="term" value="F:ribonucleoside-diphosphate reductase activity, thioredoxin disulfide as acceptor"/>
    <property type="evidence" value="ECO:0007669"/>
    <property type="project" value="TreeGrafter"/>
</dbReference>
<accession>A0A7X2N2J1</accession>
<proteinExistence type="predicted"/>
<dbReference type="EC" id="1.17.4.2" evidence="5"/>
<evidence type="ECO:0000313" key="6">
    <source>
        <dbReference type="Proteomes" id="UP000470082"/>
    </source>
</evidence>
<dbReference type="GO" id="GO:0009265">
    <property type="term" value="P:2'-deoxyribonucleotide biosynthetic process"/>
    <property type="evidence" value="ECO:0007669"/>
    <property type="project" value="TreeGrafter"/>
</dbReference>
<dbReference type="NCBIfam" id="TIGR02487">
    <property type="entry name" value="NrdD"/>
    <property type="match status" value="1"/>
</dbReference>
<keyword evidence="1 3" id="KW-0547">Nucleotide-binding</keyword>
<evidence type="ECO:0000259" key="4">
    <source>
        <dbReference type="PROSITE" id="PS51161"/>
    </source>
</evidence>
<organism evidence="5 6">
    <name type="scientific">Floccifex porci</name>
    <dbReference type="NCBI Taxonomy" id="2606629"/>
    <lineage>
        <taxon>Bacteria</taxon>
        <taxon>Bacillati</taxon>
        <taxon>Bacillota</taxon>
        <taxon>Erysipelotrichia</taxon>
        <taxon>Erysipelotrichales</taxon>
        <taxon>Erysipelotrichaceae</taxon>
        <taxon>Floccifex</taxon>
    </lineage>
</organism>
<keyword evidence="6" id="KW-1185">Reference proteome</keyword>
<protein>
    <submittedName>
        <fullName evidence="5">Ribonucleoside triphosphate reductase</fullName>
        <ecNumber evidence="5">1.17.4.2</ecNumber>
    </submittedName>
</protein>
<dbReference type="InterPro" id="IPR005144">
    <property type="entry name" value="ATP-cone_dom"/>
</dbReference>
<dbReference type="SUPFAM" id="SSF51998">
    <property type="entry name" value="PFL-like glycyl radical enzymes"/>
    <property type="match status" value="1"/>
</dbReference>
<evidence type="ECO:0000256" key="2">
    <source>
        <dbReference type="ARBA" id="ARBA00022840"/>
    </source>
</evidence>
<evidence type="ECO:0000313" key="5">
    <source>
        <dbReference type="EMBL" id="MSS01260.1"/>
    </source>
</evidence>
<dbReference type="GO" id="GO:0006260">
    <property type="term" value="P:DNA replication"/>
    <property type="evidence" value="ECO:0007669"/>
    <property type="project" value="InterPro"/>
</dbReference>
<sequence length="675" mass="77800">MISVEKRDGKIVKLDIQKIYNAIEKAFQSIPLDSDTSILDFLVLKVTADFQSKVKDGIISVEDIQDSVERVLSQAGYSQVCKAYILYRKQRENIRQLKKSSDQYMSIIDSYLNDGDWRNTENSMDSYSIGGLIFSNSGALISQYWLSQVYDDEICKAHSQGDIHIHDLDMLTADCAGWSLEQIIQRGLIGVSRNISAKPCRHLYTLCSQLVNFISIVQNEWAGAQSLISFDTYLAPFVKIDCLSYDEIYKCMENFIYGINMPSRRSSTVPFTNIILDWTVPEWMKDKEVEIQNQKQGFYYKDCQNEMNQINQALMEIFLKASHNERGFQFPIPTIRIHPDFDFNSGIHTKTLFELSAKYGLPHFENVKKNKETIHSYKDFIFDPNLLTKKAGGYFGYGENMGSIGCVTINLGKMAYLSKNEADFFKRLEHTLNVCARSLHVKRQVLNQFLNRGLYPYTKQYLGTFDNHFSTIGIIGMEEMLMLSNWIDGDMTSESGIFFSKKVFTFIKEKLVVYQKQYKEPFNLDATPAEGVSYRFAKLDRQFLNKLYYTNSSNCAVDATNDVFEALDIQNQIQGEYTAGTLFDIYLKKRISSSENAKNLVETICNNYSIPCFTLSPVYSYCLEHGYLTGEQSICPFCKTKTEIYSKVAGYYRCLEEWNDGKKQEYHDRVKFEVE</sequence>
<reference evidence="5 6" key="1">
    <citation type="submission" date="2019-08" db="EMBL/GenBank/DDBJ databases">
        <title>In-depth cultivation of the pig gut microbiome towards novel bacterial diversity and tailored functional studies.</title>
        <authorList>
            <person name="Wylensek D."/>
            <person name="Hitch T.C.A."/>
            <person name="Clavel T."/>
        </authorList>
    </citation>
    <scope>NUCLEOTIDE SEQUENCE [LARGE SCALE GENOMIC DNA]</scope>
    <source>
        <strain evidence="5 6">LKV-178-WT-2G</strain>
    </source>
</reference>
<gene>
    <name evidence="5" type="ORF">FYJ50_03930</name>
</gene>
<dbReference type="AlphaFoldDB" id="A0A7X2N2J1"/>
<dbReference type="GO" id="GO:0008998">
    <property type="term" value="F:ribonucleoside-triphosphate reductase (thioredoxin) activity"/>
    <property type="evidence" value="ECO:0007669"/>
    <property type="project" value="UniProtKB-EC"/>
</dbReference>
<dbReference type="PANTHER" id="PTHR21075">
    <property type="entry name" value="ANAEROBIC RIBONUCLEOSIDE-TRIPHOSPHATE REDUCTASE"/>
    <property type="match status" value="1"/>
</dbReference>
<comment type="caution">
    <text evidence="5">The sequence shown here is derived from an EMBL/GenBank/DDBJ whole genome shotgun (WGS) entry which is preliminary data.</text>
</comment>
<dbReference type="InterPro" id="IPR012833">
    <property type="entry name" value="NrdD"/>
</dbReference>
<feature type="domain" description="ATP-cone" evidence="4">
    <location>
        <begin position="2"/>
        <end position="95"/>
    </location>
</feature>
<dbReference type="Proteomes" id="UP000470082">
    <property type="component" value="Unassembled WGS sequence"/>
</dbReference>